<evidence type="ECO:0000313" key="6">
    <source>
        <dbReference type="Proteomes" id="UP000006352"/>
    </source>
</evidence>
<dbReference type="Proteomes" id="UP000006352">
    <property type="component" value="Unassembled WGS sequence"/>
</dbReference>
<reference evidence="5 6" key="1">
    <citation type="journal article" date="2012" name="Appl. Environ. Microbiol.">
        <title>Short-read sequencing for genomic analysis of the brown rot fungus Fibroporia radiculosa.</title>
        <authorList>
            <person name="Tang J.D."/>
            <person name="Perkins A.D."/>
            <person name="Sonstegard T.S."/>
            <person name="Schroeder S.G."/>
            <person name="Burgess S.C."/>
            <person name="Diehl S.V."/>
        </authorList>
    </citation>
    <scope>NUCLEOTIDE SEQUENCE [LARGE SCALE GENOMIC DNA]</scope>
    <source>
        <strain evidence="5 6">TFFH 294</strain>
    </source>
</reference>
<dbReference type="GeneID" id="24099057"/>
<dbReference type="SUPFAM" id="SSF49764">
    <property type="entry name" value="HSP20-like chaperones"/>
    <property type="match status" value="1"/>
</dbReference>
<protein>
    <recommendedName>
        <fullName evidence="4">SHSP domain-containing protein</fullName>
    </recommendedName>
</protein>
<comment type="similarity">
    <text evidence="2 3">Belongs to the small heat shock protein (HSP20) family.</text>
</comment>
<dbReference type="Pfam" id="PF00011">
    <property type="entry name" value="HSP20"/>
    <property type="match status" value="1"/>
</dbReference>
<sequence>MSFLLMQPSTYKAGPLWHPPQQNTLSSDTLGDIVLVTNASSLSAFNMSPSNFYQPFYSLADFNRMFDEAFSARTSGVNNTDGRVQRSDNSARFLQPRMNLHENKEENVVTATFEMPGLNKENVQISVHNGILTVSGESKVSTARDEHGYAVRERRHGKFSRAVPLPQGINSDDIRASMENGVLTVTFPKTTPETAPKKIAIA</sequence>
<name>J4IB70_9APHY</name>
<dbReference type="HOGENOM" id="CLU_046737_12_0_1"/>
<dbReference type="CDD" id="cd06464">
    <property type="entry name" value="ACD_sHsps-like"/>
    <property type="match status" value="1"/>
</dbReference>
<evidence type="ECO:0000256" key="1">
    <source>
        <dbReference type="ARBA" id="ARBA00023016"/>
    </source>
</evidence>
<dbReference type="AlphaFoldDB" id="J4IB70"/>
<dbReference type="InterPro" id="IPR031107">
    <property type="entry name" value="Small_HSP"/>
</dbReference>
<organism evidence="5 6">
    <name type="scientific">Fibroporia radiculosa</name>
    <dbReference type="NCBI Taxonomy" id="599839"/>
    <lineage>
        <taxon>Eukaryota</taxon>
        <taxon>Fungi</taxon>
        <taxon>Dikarya</taxon>
        <taxon>Basidiomycota</taxon>
        <taxon>Agaricomycotina</taxon>
        <taxon>Agaricomycetes</taxon>
        <taxon>Polyporales</taxon>
        <taxon>Fibroporiaceae</taxon>
        <taxon>Fibroporia</taxon>
    </lineage>
</organism>
<dbReference type="InterPro" id="IPR008978">
    <property type="entry name" value="HSP20-like_chaperone"/>
</dbReference>
<feature type="domain" description="SHSP" evidence="4">
    <location>
        <begin position="89"/>
        <end position="202"/>
    </location>
</feature>
<dbReference type="RefSeq" id="XP_012183429.1">
    <property type="nucleotide sequence ID" value="XM_012328039.1"/>
</dbReference>
<evidence type="ECO:0000313" key="5">
    <source>
        <dbReference type="EMBL" id="CCM04146.1"/>
    </source>
</evidence>
<dbReference type="PANTHER" id="PTHR11527">
    <property type="entry name" value="HEAT-SHOCK PROTEIN 20 FAMILY MEMBER"/>
    <property type="match status" value="1"/>
</dbReference>
<accession>J4IB70</accession>
<proteinExistence type="inferred from homology"/>
<dbReference type="InterPro" id="IPR002068">
    <property type="entry name" value="A-crystallin/Hsp20_dom"/>
</dbReference>
<dbReference type="STRING" id="599839.J4IB70"/>
<keyword evidence="1" id="KW-0346">Stress response</keyword>
<gene>
    <name evidence="5" type="ORF">FIBRA_06308</name>
</gene>
<dbReference type="PROSITE" id="PS01031">
    <property type="entry name" value="SHSP"/>
    <property type="match status" value="1"/>
</dbReference>
<evidence type="ECO:0000259" key="4">
    <source>
        <dbReference type="PROSITE" id="PS01031"/>
    </source>
</evidence>
<evidence type="ECO:0000256" key="2">
    <source>
        <dbReference type="PROSITE-ProRule" id="PRU00285"/>
    </source>
</evidence>
<dbReference type="InParanoid" id="J4IB70"/>
<dbReference type="OrthoDB" id="1431247at2759"/>
<dbReference type="Gene3D" id="2.60.40.790">
    <property type="match status" value="1"/>
</dbReference>
<dbReference type="EMBL" id="HE797143">
    <property type="protein sequence ID" value="CCM04146.1"/>
    <property type="molecule type" value="Genomic_DNA"/>
</dbReference>
<dbReference type="FunCoup" id="J4IB70">
    <property type="interactions" value="161"/>
</dbReference>
<evidence type="ECO:0000256" key="3">
    <source>
        <dbReference type="RuleBase" id="RU003616"/>
    </source>
</evidence>
<keyword evidence="6" id="KW-1185">Reference proteome</keyword>